<evidence type="ECO:0000259" key="2">
    <source>
        <dbReference type="PROSITE" id="PS50968"/>
    </source>
</evidence>
<dbReference type="Proteomes" id="UP000298030">
    <property type="component" value="Unassembled WGS sequence"/>
</dbReference>
<reference evidence="3 4" key="1">
    <citation type="journal article" date="2019" name="Nat. Ecol. Evol.">
        <title>Megaphylogeny resolves global patterns of mushroom evolution.</title>
        <authorList>
            <person name="Varga T."/>
            <person name="Krizsan K."/>
            <person name="Foldi C."/>
            <person name="Dima B."/>
            <person name="Sanchez-Garcia M."/>
            <person name="Sanchez-Ramirez S."/>
            <person name="Szollosi G.J."/>
            <person name="Szarkandi J.G."/>
            <person name="Papp V."/>
            <person name="Albert L."/>
            <person name="Andreopoulos W."/>
            <person name="Angelini C."/>
            <person name="Antonin V."/>
            <person name="Barry K.W."/>
            <person name="Bougher N.L."/>
            <person name="Buchanan P."/>
            <person name="Buyck B."/>
            <person name="Bense V."/>
            <person name="Catcheside P."/>
            <person name="Chovatia M."/>
            <person name="Cooper J."/>
            <person name="Damon W."/>
            <person name="Desjardin D."/>
            <person name="Finy P."/>
            <person name="Geml J."/>
            <person name="Haridas S."/>
            <person name="Hughes K."/>
            <person name="Justo A."/>
            <person name="Karasinski D."/>
            <person name="Kautmanova I."/>
            <person name="Kiss B."/>
            <person name="Kocsube S."/>
            <person name="Kotiranta H."/>
            <person name="LaButti K.M."/>
            <person name="Lechner B.E."/>
            <person name="Liimatainen K."/>
            <person name="Lipzen A."/>
            <person name="Lukacs Z."/>
            <person name="Mihaltcheva S."/>
            <person name="Morgado L.N."/>
            <person name="Niskanen T."/>
            <person name="Noordeloos M.E."/>
            <person name="Ohm R.A."/>
            <person name="Ortiz-Santana B."/>
            <person name="Ovrebo C."/>
            <person name="Racz N."/>
            <person name="Riley R."/>
            <person name="Savchenko A."/>
            <person name="Shiryaev A."/>
            <person name="Soop K."/>
            <person name="Spirin V."/>
            <person name="Szebenyi C."/>
            <person name="Tomsovsky M."/>
            <person name="Tulloss R.E."/>
            <person name="Uehling J."/>
            <person name="Grigoriev I.V."/>
            <person name="Vagvolgyi C."/>
            <person name="Papp T."/>
            <person name="Martin F.M."/>
            <person name="Miettinen O."/>
            <person name="Hibbett D.S."/>
            <person name="Nagy L.G."/>
        </authorList>
    </citation>
    <scope>NUCLEOTIDE SEQUENCE [LARGE SCALE GENOMIC DNA]</scope>
    <source>
        <strain evidence="3 4">FP101781</strain>
    </source>
</reference>
<evidence type="ECO:0000313" key="3">
    <source>
        <dbReference type="EMBL" id="TEB36258.1"/>
    </source>
</evidence>
<dbReference type="STRING" id="71717.A0A4Y7TQT4"/>
<feature type="domain" description="Lipoyl-binding" evidence="2">
    <location>
        <begin position="38"/>
        <end position="114"/>
    </location>
</feature>
<accession>A0A4Y7TQT4</accession>
<evidence type="ECO:0000313" key="4">
    <source>
        <dbReference type="Proteomes" id="UP000298030"/>
    </source>
</evidence>
<sequence length="282" mass="30480">MSSLALSNIAAQTQRAAHAQTRGVNQFRRRWMHNALKRQGIMMPALSPFMTEGTVTRWKKREGESFQAGEVLLQIENEVGMVDVEASAPGILGKILTPDGTSHVPVESMIAIVARDATELATIQYQSLAPTPPPFSPTPIPPSSPRYPDTHYKLPMMSPRTPIMSPRTPSLFEMHTMGMGHRSAHVGGPRGARPAGLNLNLEEAPRSPRTPIRSRQEGDVNGDIDTPVTPTAATPFTAADICYPKTAANASGVPQETQLDGAAIRRMIVANLSASRATEEFV</sequence>
<dbReference type="InterPro" id="IPR000089">
    <property type="entry name" value="Biotin_lipoyl"/>
</dbReference>
<dbReference type="EMBL" id="QPFP01000006">
    <property type="protein sequence ID" value="TEB36258.1"/>
    <property type="molecule type" value="Genomic_DNA"/>
</dbReference>
<organism evidence="3 4">
    <name type="scientific">Coprinellus micaceus</name>
    <name type="common">Glistening ink-cap mushroom</name>
    <name type="synonym">Coprinus micaceus</name>
    <dbReference type="NCBI Taxonomy" id="71717"/>
    <lineage>
        <taxon>Eukaryota</taxon>
        <taxon>Fungi</taxon>
        <taxon>Dikarya</taxon>
        <taxon>Basidiomycota</taxon>
        <taxon>Agaricomycotina</taxon>
        <taxon>Agaricomycetes</taxon>
        <taxon>Agaricomycetidae</taxon>
        <taxon>Agaricales</taxon>
        <taxon>Agaricineae</taxon>
        <taxon>Psathyrellaceae</taxon>
        <taxon>Coprinellus</taxon>
    </lineage>
</organism>
<dbReference type="Gene3D" id="2.40.50.100">
    <property type="match status" value="1"/>
</dbReference>
<protein>
    <submittedName>
        <fullName evidence="3">Single hybrid motif-containing protein</fullName>
    </submittedName>
</protein>
<dbReference type="OrthoDB" id="537444at2759"/>
<dbReference type="GO" id="GO:0006086">
    <property type="term" value="P:pyruvate decarboxylation to acetyl-CoA"/>
    <property type="evidence" value="ECO:0007669"/>
    <property type="project" value="InterPro"/>
</dbReference>
<evidence type="ECO:0000256" key="1">
    <source>
        <dbReference type="SAM" id="MobiDB-lite"/>
    </source>
</evidence>
<dbReference type="PROSITE" id="PS50968">
    <property type="entry name" value="BIOTINYL_LIPOYL"/>
    <property type="match status" value="1"/>
</dbReference>
<dbReference type="InterPro" id="IPR045257">
    <property type="entry name" value="E2/Pdx1"/>
</dbReference>
<dbReference type="SUPFAM" id="SSF51230">
    <property type="entry name" value="Single hybrid motif"/>
    <property type="match status" value="1"/>
</dbReference>
<dbReference type="PANTHER" id="PTHR23151:SF90">
    <property type="entry name" value="DIHYDROLIPOYLLYSINE-RESIDUE ACETYLTRANSFERASE COMPONENT OF PYRUVATE DEHYDROGENASE COMPLEX, MITOCHONDRIAL-RELATED"/>
    <property type="match status" value="1"/>
</dbReference>
<dbReference type="GO" id="GO:0045254">
    <property type="term" value="C:pyruvate dehydrogenase complex"/>
    <property type="evidence" value="ECO:0007669"/>
    <property type="project" value="InterPro"/>
</dbReference>
<proteinExistence type="predicted"/>
<name>A0A4Y7TQT4_COPMI</name>
<keyword evidence="4" id="KW-1185">Reference proteome</keyword>
<comment type="caution">
    <text evidence="3">The sequence shown here is derived from an EMBL/GenBank/DDBJ whole genome shotgun (WGS) entry which is preliminary data.</text>
</comment>
<dbReference type="PANTHER" id="PTHR23151">
    <property type="entry name" value="DIHYDROLIPOAMIDE ACETYL/SUCCINYL-TRANSFERASE-RELATED"/>
    <property type="match status" value="1"/>
</dbReference>
<dbReference type="Pfam" id="PF00364">
    <property type="entry name" value="Biotin_lipoyl"/>
    <property type="match status" value="1"/>
</dbReference>
<dbReference type="CDD" id="cd06849">
    <property type="entry name" value="lipoyl_domain"/>
    <property type="match status" value="1"/>
</dbReference>
<dbReference type="AlphaFoldDB" id="A0A4Y7TQT4"/>
<dbReference type="InterPro" id="IPR011053">
    <property type="entry name" value="Single_hybrid_motif"/>
</dbReference>
<feature type="region of interest" description="Disordered" evidence="1">
    <location>
        <begin position="202"/>
        <end position="227"/>
    </location>
</feature>
<gene>
    <name evidence="3" type="ORF">FA13DRAFT_1727832</name>
</gene>